<evidence type="ECO:0008006" key="2">
    <source>
        <dbReference type="Google" id="ProtNLM"/>
    </source>
</evidence>
<dbReference type="KEGG" id="mfi:DSM1535_0266"/>
<dbReference type="RefSeq" id="WP_048071946.1">
    <property type="nucleotide sequence ID" value="NZ_JARVXG010000006.1"/>
</dbReference>
<accession>A0A090I4F0</accession>
<sequence>MIYNAYGLNIHSEIKLQGIPENYNPNYADIKLVKGKVDLPQTALVTGKNFKSFEDSLYLFWDDVGIFKIENGSKITIEIEPFADKEFIQMFIMGTVMGVLLQQRGYHIFHASASNIKGKAVAFLGNSGFGKSTLAMSLYEMGNPVICDDYLPVIINQDNIKVKPGFPRLKLSKEVIDSKGIDPKEVIVFKNQLKSNYVKTERGFLPTEIPFRGIYILESGKDLSIKTLKPQKALKNLLAYSYTIKSLPPTKRVNNLQDNSFIVDNIPVKLLTLPHDLTCLKDVSQTIVNDVTRDTEYW</sequence>
<organism evidence="1">
    <name type="scientific">Methanobacterium formicicum</name>
    <dbReference type="NCBI Taxonomy" id="2162"/>
    <lineage>
        <taxon>Archaea</taxon>
        <taxon>Methanobacteriati</taxon>
        <taxon>Methanobacteriota</taxon>
        <taxon>Methanomada group</taxon>
        <taxon>Methanobacteria</taxon>
        <taxon>Methanobacteriales</taxon>
        <taxon>Methanobacteriaceae</taxon>
        <taxon>Methanobacterium</taxon>
    </lineage>
</organism>
<name>A0A090I4F0_METFO</name>
<dbReference type="Gene3D" id="3.40.50.300">
    <property type="entry name" value="P-loop containing nucleotide triphosphate hydrolases"/>
    <property type="match status" value="1"/>
</dbReference>
<dbReference type="AlphaFoldDB" id="A0A090I4F0"/>
<proteinExistence type="predicted"/>
<protein>
    <recommendedName>
        <fullName evidence="2">HPr kinase</fullName>
    </recommendedName>
</protein>
<dbReference type="SUPFAM" id="SSF53795">
    <property type="entry name" value="PEP carboxykinase-like"/>
    <property type="match status" value="1"/>
</dbReference>
<evidence type="ECO:0000313" key="1">
    <source>
        <dbReference type="EMBL" id="CEA12630.1"/>
    </source>
</evidence>
<gene>
    <name evidence="1" type="ORF">DSM1535_0266</name>
</gene>
<dbReference type="InterPro" id="IPR027417">
    <property type="entry name" value="P-loop_NTPase"/>
</dbReference>
<dbReference type="EMBL" id="LN515531">
    <property type="protein sequence ID" value="CEA12630.1"/>
    <property type="molecule type" value="Genomic_DNA"/>
</dbReference>
<reference evidence="1" key="1">
    <citation type="submission" date="2014-08" db="EMBL/GenBank/DDBJ databases">
        <authorList>
            <person name="Wibberg D."/>
        </authorList>
    </citation>
    <scope>NUCLEOTIDE SEQUENCE</scope>
</reference>
<dbReference type="PATRIC" id="fig|2162.9.peg.279"/>